<keyword evidence="1" id="KW-0732">Signal</keyword>
<dbReference type="PANTHER" id="PTHR43649">
    <property type="entry name" value="ARABINOSE-BINDING PROTEIN-RELATED"/>
    <property type="match status" value="1"/>
</dbReference>
<dbReference type="PROSITE" id="PS51257">
    <property type="entry name" value="PROKAR_LIPOPROTEIN"/>
    <property type="match status" value="1"/>
</dbReference>
<evidence type="ECO:0000313" key="3">
    <source>
        <dbReference type="Proteomes" id="UP001589838"/>
    </source>
</evidence>
<dbReference type="InterPro" id="IPR050490">
    <property type="entry name" value="Bact_solute-bd_prot1"/>
</dbReference>
<sequence length="543" mass="60916">MAKKLNAYIVALLIILSLVMVACNKSDEVVGDTDSNGDAPVVDENSIERFAPIEGKEYELSWAPYITDPISPEGRMVQHYQDKYNVKFDMWNLDHQNIHEVLNLKFAAGEIPDYMADGVNINNLPLLVDQGVLLGFDEEVIKEYMPNVYEKATELEPNWLNYAKVGDKIYGLPEMRDVYKYRTTIVWRGDWLENLGITKTPETLEEFEEALYKIANEDPNGTGKKDTYGLSLSGIPAIFGAFGYVTGYGAHDWQDWFWQERDGKLVNGSVQPEIKEALELLNKWYEDGVLDPEFITGENMGGYWADSHAFINGKIGFTGHGQYYHWTGPLTDHPEDKGGSNYAELLKVNPEAAKSLVHGPPPVGPNGEQALYAPNMIAGKIIAFGAPLEQEPDKLGKILQILDETSGTTKENYVDALWGIEGEMWTEKGPGQRVPTPEYEDVKDSGAGKFAIDFALWDVSELGNEWAAENGYDVGAVRNQLVTALPSESRFRAELTKVRNEAYISIITGDKPVDYFDEFVDRWNQLGGEQLTDEANEWYSTIN</sequence>
<evidence type="ECO:0000313" key="2">
    <source>
        <dbReference type="EMBL" id="MFC0471034.1"/>
    </source>
</evidence>
<dbReference type="Gene3D" id="3.40.190.10">
    <property type="entry name" value="Periplasmic binding protein-like II"/>
    <property type="match status" value="3"/>
</dbReference>
<dbReference type="SUPFAM" id="SSF53850">
    <property type="entry name" value="Periplasmic binding protein-like II"/>
    <property type="match status" value="1"/>
</dbReference>
<evidence type="ECO:0000256" key="1">
    <source>
        <dbReference type="SAM" id="SignalP"/>
    </source>
</evidence>
<keyword evidence="3" id="KW-1185">Reference proteome</keyword>
<name>A0ABV6KCJ5_9BACI</name>
<dbReference type="Proteomes" id="UP001589838">
    <property type="component" value="Unassembled WGS sequence"/>
</dbReference>
<dbReference type="PANTHER" id="PTHR43649:SF12">
    <property type="entry name" value="DIACETYLCHITOBIOSE BINDING PROTEIN DASA"/>
    <property type="match status" value="1"/>
</dbReference>
<proteinExistence type="predicted"/>
<feature type="chain" id="PRO_5046240754" evidence="1">
    <location>
        <begin position="23"/>
        <end position="543"/>
    </location>
</feature>
<feature type="signal peptide" evidence="1">
    <location>
        <begin position="1"/>
        <end position="22"/>
    </location>
</feature>
<accession>A0ABV6KCJ5</accession>
<dbReference type="Pfam" id="PF13416">
    <property type="entry name" value="SBP_bac_8"/>
    <property type="match status" value="1"/>
</dbReference>
<dbReference type="EMBL" id="JBHLUX010000029">
    <property type="protein sequence ID" value="MFC0471034.1"/>
    <property type="molecule type" value="Genomic_DNA"/>
</dbReference>
<comment type="caution">
    <text evidence="2">The sequence shown here is derived from an EMBL/GenBank/DDBJ whole genome shotgun (WGS) entry which is preliminary data.</text>
</comment>
<dbReference type="InterPro" id="IPR006059">
    <property type="entry name" value="SBP"/>
</dbReference>
<organism evidence="2 3">
    <name type="scientific">Halalkalibacter kiskunsagensis</name>
    <dbReference type="NCBI Taxonomy" id="1548599"/>
    <lineage>
        <taxon>Bacteria</taxon>
        <taxon>Bacillati</taxon>
        <taxon>Bacillota</taxon>
        <taxon>Bacilli</taxon>
        <taxon>Bacillales</taxon>
        <taxon>Bacillaceae</taxon>
        <taxon>Halalkalibacter</taxon>
    </lineage>
</organism>
<reference evidence="2 3" key="1">
    <citation type="submission" date="2024-09" db="EMBL/GenBank/DDBJ databases">
        <authorList>
            <person name="Sun Q."/>
            <person name="Mori K."/>
        </authorList>
    </citation>
    <scope>NUCLEOTIDE SEQUENCE [LARGE SCALE GENOMIC DNA]</scope>
    <source>
        <strain evidence="2 3">NCAIM B.02610</strain>
    </source>
</reference>
<gene>
    <name evidence="2" type="ORF">ACFFHM_11220</name>
</gene>
<protein>
    <submittedName>
        <fullName evidence="2">Extracellular solute-binding protein</fullName>
    </submittedName>
</protein>
<dbReference type="RefSeq" id="WP_335958458.1">
    <property type="nucleotide sequence ID" value="NZ_JAXBLX010000001.1"/>
</dbReference>